<dbReference type="EMBL" id="HBGA01041659">
    <property type="protein sequence ID" value="CAD9004082.1"/>
    <property type="molecule type" value="Transcribed_RNA"/>
</dbReference>
<gene>
    <name evidence="1" type="ORF">EGYM00392_LOCUS15167</name>
</gene>
<name>A0A7S1N8E2_9EUGL</name>
<accession>A0A7S1N8E2</accession>
<protein>
    <submittedName>
        <fullName evidence="1">Uncharacterized protein</fullName>
    </submittedName>
</protein>
<sequence length="545" mass="61725">MCAGGRVHTSGATVAVWPTTKARGLGHERSAPFFPVMARHIDRDDKAKQSEVLCHPWAFQQRQGEWHPVPGVAIGTCYREVKCLKGRKKENISVFEPMGAQLFNTYTQHHLIDGDTVQQLVRHSVISTRERSLMLLSLLRQMDNTKGKRRVRMLCLLTRRQGDEERLWRQQQTEVAFMEEQLQAEGLGLVHLSYQANANSHYNFWNSGEDANATSNGLSWLKYAEWLLTDILELVPSHSLLDSLRKLGKEMLVQIQSASVEPTKLQEQKSGWFFSRMSLAEQRPSLYVLLRQLANQRLPFIEESIRNHYQSTVSLIPPALSTLLTGLQALCHLVRSQYPPVGDEHRHAKDSKPLTRVSEFLSLALLDRCLGVTSCSNCKSGCDRSGLVHGLTTALNVLVDKYPNPWDQKVLLAVCIDFDRFAETVDESTDTFEQYICNIAKWEQCRRGELDRALSFVTELRNWTFINIMEIGWRINIHSTGLCGLKFHLGSVSANPHVVATLPPYIVGKHQNTVPGLQVIPVHKKRNLDSKFGDFMNGGSQYRGA</sequence>
<reference evidence="1" key="1">
    <citation type="submission" date="2021-01" db="EMBL/GenBank/DDBJ databases">
        <authorList>
            <person name="Corre E."/>
            <person name="Pelletier E."/>
            <person name="Niang G."/>
            <person name="Scheremetjew M."/>
            <person name="Finn R."/>
            <person name="Kale V."/>
            <person name="Holt S."/>
            <person name="Cochrane G."/>
            <person name="Meng A."/>
            <person name="Brown T."/>
            <person name="Cohen L."/>
        </authorList>
    </citation>
    <scope>NUCLEOTIDE SEQUENCE</scope>
    <source>
        <strain evidence="1">NIES-381</strain>
    </source>
</reference>
<organism evidence="1">
    <name type="scientific">Eutreptiella gymnastica</name>
    <dbReference type="NCBI Taxonomy" id="73025"/>
    <lineage>
        <taxon>Eukaryota</taxon>
        <taxon>Discoba</taxon>
        <taxon>Euglenozoa</taxon>
        <taxon>Euglenida</taxon>
        <taxon>Spirocuta</taxon>
        <taxon>Euglenophyceae</taxon>
        <taxon>Eutreptiales</taxon>
        <taxon>Eutreptiaceae</taxon>
        <taxon>Eutreptiella</taxon>
    </lineage>
</organism>
<dbReference type="AlphaFoldDB" id="A0A7S1N8E2"/>
<evidence type="ECO:0000313" key="1">
    <source>
        <dbReference type="EMBL" id="CAD9004082.1"/>
    </source>
</evidence>
<proteinExistence type="predicted"/>